<comment type="caution">
    <text evidence="1">The sequence shown here is derived from an EMBL/GenBank/DDBJ whole genome shotgun (WGS) entry which is preliminary data.</text>
</comment>
<evidence type="ECO:0000313" key="2">
    <source>
        <dbReference type="Proteomes" id="UP000192328"/>
    </source>
</evidence>
<proteinExistence type="predicted"/>
<reference evidence="1" key="1">
    <citation type="submission" date="2017-04" db="EMBL/GenBank/DDBJ databases">
        <authorList>
            <person name="Varghese N."/>
            <person name="Submissions S."/>
        </authorList>
    </citation>
    <scope>NUCLEOTIDE SEQUENCE</scope>
    <source>
        <strain evidence="1">WTE2008</strain>
    </source>
</reference>
<dbReference type="Proteomes" id="UP000192328">
    <property type="component" value="Unassembled WGS sequence"/>
</dbReference>
<gene>
    <name evidence="1" type="ORF">SAMN06297397_1270</name>
</gene>
<keyword evidence="2" id="KW-1185">Reference proteome</keyword>
<evidence type="ECO:0000313" key="1">
    <source>
        <dbReference type="EMBL" id="SMC53218.1"/>
    </source>
</evidence>
<protein>
    <submittedName>
        <fullName evidence="1">RNA polymerase sigma-70 factor, ECF subfamily</fullName>
    </submittedName>
</protein>
<dbReference type="EMBL" id="FWXZ01000002">
    <property type="protein sequence ID" value="SMC53218.1"/>
    <property type="molecule type" value="Genomic_DNA"/>
</dbReference>
<organism evidence="1 2">
    <name type="scientific">Aristaeella lactis</name>
    <dbReference type="NCBI Taxonomy" id="3046383"/>
    <lineage>
        <taxon>Bacteria</taxon>
        <taxon>Bacillati</taxon>
        <taxon>Bacillota</taxon>
        <taxon>Clostridia</taxon>
        <taxon>Eubacteriales</taxon>
        <taxon>Aristaeellaceae</taxon>
        <taxon>Aristaeella</taxon>
    </lineage>
</organism>
<name>A0AC61PKB3_9FIRM</name>
<accession>A0AC61PKB3</accession>
<sequence length="162" mass="18992">MNSETCERLYNTYYMRVFSYIMTMAGDRHTAEEITQEAFFKAFSKSSSFRNESDEVTWLCAIAKNCFVDETRRRSKTTSIPEELPAAGKSIEQQITDKDSSFRIHTALHALDEPYREVFELRVFGELSFSQIGTIFGKTENWARVTYHRAKLKLMERMDEHE</sequence>